<feature type="domain" description="Glycosyltransferase 2-like" evidence="2">
    <location>
        <begin position="245"/>
        <end position="374"/>
    </location>
</feature>
<proteinExistence type="inferred from homology"/>
<name>A0ABS6JZS6_9BACI</name>
<dbReference type="PANTHER" id="PTHR22916">
    <property type="entry name" value="GLYCOSYLTRANSFERASE"/>
    <property type="match status" value="1"/>
</dbReference>
<keyword evidence="4" id="KW-1185">Reference proteome</keyword>
<evidence type="ECO:0000259" key="2">
    <source>
        <dbReference type="Pfam" id="PF00535"/>
    </source>
</evidence>
<dbReference type="Gene3D" id="3.40.50.2000">
    <property type="entry name" value="Glycogen Phosphorylase B"/>
    <property type="match status" value="1"/>
</dbReference>
<keyword evidence="3" id="KW-0808">Transferase</keyword>
<dbReference type="CDD" id="cd00761">
    <property type="entry name" value="Glyco_tranf_GTA_type"/>
    <property type="match status" value="1"/>
</dbReference>
<dbReference type="GO" id="GO:0016757">
    <property type="term" value="F:glycosyltransferase activity"/>
    <property type="evidence" value="ECO:0007669"/>
    <property type="project" value="UniProtKB-KW"/>
</dbReference>
<reference evidence="3 4" key="1">
    <citation type="submission" date="2021-06" db="EMBL/GenBank/DDBJ databases">
        <title>Bacillus sp. RD4P76, an endophyte from a halophyte.</title>
        <authorList>
            <person name="Sun J.-Q."/>
        </authorList>
    </citation>
    <scope>NUCLEOTIDE SEQUENCE [LARGE SCALE GENOMIC DNA]</scope>
    <source>
        <strain evidence="3 4">JCM 17098</strain>
    </source>
</reference>
<dbReference type="InterPro" id="IPR011990">
    <property type="entry name" value="TPR-like_helical_dom_sf"/>
</dbReference>
<dbReference type="Pfam" id="PF00535">
    <property type="entry name" value="Glycos_transf_2"/>
    <property type="match status" value="1"/>
</dbReference>
<accession>A0ABS6JZS6</accession>
<comment type="caution">
    <text evidence="3">The sequence shown here is derived from an EMBL/GenBank/DDBJ whole genome shotgun (WGS) entry which is preliminary data.</text>
</comment>
<dbReference type="Proteomes" id="UP000790580">
    <property type="component" value="Unassembled WGS sequence"/>
</dbReference>
<dbReference type="PANTHER" id="PTHR22916:SF3">
    <property type="entry name" value="UDP-GLCNAC:BETAGAL BETA-1,3-N-ACETYLGLUCOSAMINYLTRANSFERASE-LIKE PROTEIN 1"/>
    <property type="match status" value="1"/>
</dbReference>
<comment type="similarity">
    <text evidence="1">Belongs to the glycosyltransferase 2 family.</text>
</comment>
<dbReference type="EC" id="2.4.-.-" evidence="3"/>
<dbReference type="SUPFAM" id="SSF53448">
    <property type="entry name" value="Nucleotide-diphospho-sugar transferases"/>
    <property type="match status" value="1"/>
</dbReference>
<dbReference type="SUPFAM" id="SSF53756">
    <property type="entry name" value="UDP-Glycosyltransferase/glycogen phosphorylase"/>
    <property type="match status" value="1"/>
</dbReference>
<sequence length="855" mass="99498">MEEKRHEELKKELYQMNREFELVKQSVIWKVLRRLKRGVSFLRKVLLCLTGKQSWYVLFKSGNEKTAKKRIKRLKYSLYELGFVDRSLRDLEELASTTNNFYLERMAYWELALWYANQGNEEGANKCLRYLKLAMRGDKSKVSLRKEAIMKADCYKILKETDKGKKVIQRALRMEEHPDLFLAGASLEESPEERLKWINKLLNLYNLANISAVIDGEKSLYDRLKIEGYEIVAKTKDNLVEPKVSIIVPVFNAEDVIHTSIQSILKQSWSNIEVLIVDDCSTDNTVTIIEDYVKKDSRVKLFRTKKNGGAYVARNIALNNATGDFVTVNDADDWSHPDKIKVQVTHLIKNKSVIANTSQQARATEDLVFYRRNKPGYMFANMSSLMFRREKVLEAIGFWDEVRFGADGEFKRRLKLYFGDEKVVDLETGPLSFQRQTKGSLTGNSVFGYHGFFMGARKEYLDSYKNFHDNTNNLNYELSPSKRPFPVPEPMLPKRKVKVGENRHFDVVIASEFRLLGGTNMSNIEEIKAQKKFGMKTGLIQLNRYDFHSEEDINPKVRELVDGNEVEFVVYGENISCDVLIVRHPPVLQELQKYVPNVEAGKVKVIINQPPKREYSEEGRTLYNINQCVQNLEHYFGQTGVWYPIGPKIRETLLNQHSKQLKSINLSENYWVNIIDLSEWKRKEHFPSQSSVIKIGRHSRSQYVKWPSDPEELLEIYPESNDYEIHVLGGADVPKEIIGRLPTNWKVHEFGELHPKDFLSEIDVFVYYTHPDWVEAFGRVIFEAMAVGVPVIIDPSYEELFGNAAIYAKPKEVRQRIHEIMADDAYYIDQVKRAYDYVEKNFGYSKHQKRLQEHD</sequence>
<dbReference type="EMBL" id="JAHQCR010000058">
    <property type="protein sequence ID" value="MBU9722712.1"/>
    <property type="molecule type" value="Genomic_DNA"/>
</dbReference>
<keyword evidence="3" id="KW-0328">Glycosyltransferase</keyword>
<dbReference type="InterPro" id="IPR001173">
    <property type="entry name" value="Glyco_trans_2-like"/>
</dbReference>
<organism evidence="3 4">
    <name type="scientific">Evansella alkalicola</name>
    <dbReference type="NCBI Taxonomy" id="745819"/>
    <lineage>
        <taxon>Bacteria</taxon>
        <taxon>Bacillati</taxon>
        <taxon>Bacillota</taxon>
        <taxon>Bacilli</taxon>
        <taxon>Bacillales</taxon>
        <taxon>Bacillaceae</taxon>
        <taxon>Evansella</taxon>
    </lineage>
</organism>
<evidence type="ECO:0000313" key="3">
    <source>
        <dbReference type="EMBL" id="MBU9722712.1"/>
    </source>
</evidence>
<dbReference type="SUPFAM" id="SSF48452">
    <property type="entry name" value="TPR-like"/>
    <property type="match status" value="1"/>
</dbReference>
<evidence type="ECO:0000256" key="1">
    <source>
        <dbReference type="ARBA" id="ARBA00006739"/>
    </source>
</evidence>
<gene>
    <name evidence="3" type="ORF">KS407_14945</name>
</gene>
<dbReference type="InterPro" id="IPR029044">
    <property type="entry name" value="Nucleotide-diphossugar_trans"/>
</dbReference>
<evidence type="ECO:0000313" key="4">
    <source>
        <dbReference type="Proteomes" id="UP000790580"/>
    </source>
</evidence>
<protein>
    <submittedName>
        <fullName evidence="3">Glycosyltransferase</fullName>
        <ecNumber evidence="3">2.4.-.-</ecNumber>
    </submittedName>
</protein>
<dbReference type="Gene3D" id="3.90.550.10">
    <property type="entry name" value="Spore Coat Polysaccharide Biosynthesis Protein SpsA, Chain A"/>
    <property type="match status" value="1"/>
</dbReference>